<dbReference type="RefSeq" id="WP_024726441.1">
    <property type="nucleotide sequence ID" value="NZ_CP040058.1"/>
</dbReference>
<keyword evidence="8 9" id="KW-0472">Membrane</keyword>
<evidence type="ECO:0000256" key="5">
    <source>
        <dbReference type="ARBA" id="ARBA00022683"/>
    </source>
</evidence>
<evidence type="ECO:0000256" key="1">
    <source>
        <dbReference type="ARBA" id="ARBA00004429"/>
    </source>
</evidence>
<evidence type="ECO:0000256" key="9">
    <source>
        <dbReference type="SAM" id="Phobius"/>
    </source>
</evidence>
<dbReference type="PANTHER" id="PTHR30505:SF0">
    <property type="entry name" value="FRUCTOSE-LIKE PTS SYSTEM EIIBC COMPONENT-RELATED"/>
    <property type="match status" value="1"/>
</dbReference>
<keyword evidence="2" id="KW-0813">Transport</keyword>
<reference evidence="11 12" key="1">
    <citation type="submission" date="2019-05" db="EMBL/GenBank/DDBJ databases">
        <title>Complete genome sequencing of Anaerostipes rhamnosivorans.</title>
        <authorList>
            <person name="Bui T.P.N."/>
            <person name="de Vos W.M."/>
        </authorList>
    </citation>
    <scope>NUCLEOTIDE SEQUENCE [LARGE SCALE GENOMIC DNA]</scope>
    <source>
        <strain evidence="11 12">1y2</strain>
    </source>
</reference>
<evidence type="ECO:0000313" key="11">
    <source>
        <dbReference type="EMBL" id="QCP36486.1"/>
    </source>
</evidence>
<keyword evidence="6 9" id="KW-0812">Transmembrane</keyword>
<dbReference type="GO" id="GO:0005886">
    <property type="term" value="C:plasma membrane"/>
    <property type="evidence" value="ECO:0007669"/>
    <property type="project" value="UniProtKB-SubCell"/>
</dbReference>
<proteinExistence type="predicted"/>
<dbReference type="GO" id="GO:0009401">
    <property type="term" value="P:phosphoenolpyruvate-dependent sugar phosphotransferase system"/>
    <property type="evidence" value="ECO:0007669"/>
    <property type="project" value="UniProtKB-KW"/>
</dbReference>
<dbReference type="GO" id="GO:0005351">
    <property type="term" value="F:carbohydrate:proton symporter activity"/>
    <property type="evidence" value="ECO:0007669"/>
    <property type="project" value="InterPro"/>
</dbReference>
<evidence type="ECO:0000256" key="8">
    <source>
        <dbReference type="ARBA" id="ARBA00023136"/>
    </source>
</evidence>
<dbReference type="NCBIfam" id="TIGR01427">
    <property type="entry name" value="PTS_IIC_fructo"/>
    <property type="match status" value="1"/>
</dbReference>
<dbReference type="Proteomes" id="UP000298653">
    <property type="component" value="Chromosome"/>
</dbReference>
<feature type="transmembrane region" description="Helical" evidence="9">
    <location>
        <begin position="54"/>
        <end position="75"/>
    </location>
</feature>
<comment type="subcellular location">
    <subcellularLocation>
        <location evidence="1">Cell inner membrane</location>
        <topology evidence="1">Multi-pass membrane protein</topology>
    </subcellularLocation>
</comment>
<dbReference type="GO" id="GO:0008982">
    <property type="term" value="F:protein-N(PI)-phosphohistidine-sugar phosphotransferase activity"/>
    <property type="evidence" value="ECO:0007669"/>
    <property type="project" value="InterPro"/>
</dbReference>
<evidence type="ECO:0000313" key="12">
    <source>
        <dbReference type="Proteomes" id="UP000298653"/>
    </source>
</evidence>
<sequence>MKELQIKKHMLTAISYLIPFVCTAGMLMVIGNIAGGSSVEDFTKQLAFPDFLTTIGGTALGFLPIVISTGISYSIADKAGIAPGIILGLLCKDAGFGFLGGLISGYLVGYLTVYLLKVMKVPKWVAGLLPQLILPLIGSLAVGLVMKYVIGIPINALTNAITDLLVNMQNNAGMIIPFGILVGILSAVDYGGPINKVVFVFACGVMAEGIGGPIAILMQASMIAPFGLTIGYFLSKIMKKDIFSKEEVDNLKSAFVMGCCMITEGSYPIILNDLIRITICTGVGAGVGGAVCAALNVTSKVPTGGLFALPGFNHPQYWLLALLIGSCVFAVLLQFLKRKPVKGNVEIEEKEIDLSSLKIS</sequence>
<dbReference type="GO" id="GO:0090563">
    <property type="term" value="F:protein-phosphocysteine-sugar phosphotransferase activity"/>
    <property type="evidence" value="ECO:0007669"/>
    <property type="project" value="TreeGrafter"/>
</dbReference>
<name>A0A4P8IGF0_9FIRM</name>
<dbReference type="EMBL" id="CP040058">
    <property type="protein sequence ID" value="QCP36486.1"/>
    <property type="molecule type" value="Genomic_DNA"/>
</dbReference>
<feature type="transmembrane region" description="Helical" evidence="9">
    <location>
        <begin position="96"/>
        <end position="116"/>
    </location>
</feature>
<protein>
    <submittedName>
        <fullName evidence="11">PTS system, fructose-specific IIBC component</fullName>
    </submittedName>
</protein>
<dbReference type="InterPro" id="IPR013014">
    <property type="entry name" value="PTS_EIIC_2"/>
</dbReference>
<keyword evidence="4" id="KW-0762">Sugar transport</keyword>
<keyword evidence="3" id="KW-1003">Cell membrane</keyword>
<feature type="transmembrane region" description="Helical" evidence="9">
    <location>
        <begin position="274"/>
        <end position="297"/>
    </location>
</feature>
<keyword evidence="12" id="KW-1185">Reference proteome</keyword>
<feature type="transmembrane region" description="Helical" evidence="9">
    <location>
        <begin position="128"/>
        <end position="150"/>
    </location>
</feature>
<evidence type="ECO:0000256" key="7">
    <source>
        <dbReference type="ARBA" id="ARBA00022989"/>
    </source>
</evidence>
<gene>
    <name evidence="11" type="ORF">AR1Y2_3032</name>
</gene>
<dbReference type="PANTHER" id="PTHR30505">
    <property type="entry name" value="FRUCTOSE-LIKE PERMEASE"/>
    <property type="match status" value="1"/>
</dbReference>
<organism evidence="11 12">
    <name type="scientific">Anaerostipes rhamnosivorans</name>
    <dbReference type="NCBI Taxonomy" id="1229621"/>
    <lineage>
        <taxon>Bacteria</taxon>
        <taxon>Bacillati</taxon>
        <taxon>Bacillota</taxon>
        <taxon>Clostridia</taxon>
        <taxon>Lachnospirales</taxon>
        <taxon>Lachnospiraceae</taxon>
        <taxon>Anaerostipes</taxon>
    </lineage>
</organism>
<keyword evidence="7 9" id="KW-1133">Transmembrane helix</keyword>
<evidence type="ECO:0000256" key="3">
    <source>
        <dbReference type="ARBA" id="ARBA00022475"/>
    </source>
</evidence>
<feature type="domain" description="PTS EIIC type-2" evidence="10">
    <location>
        <begin position="6"/>
        <end position="346"/>
    </location>
</feature>
<evidence type="ECO:0000256" key="4">
    <source>
        <dbReference type="ARBA" id="ARBA00022597"/>
    </source>
</evidence>
<dbReference type="InterPro" id="IPR003352">
    <property type="entry name" value="PTS_EIIC"/>
</dbReference>
<feature type="transmembrane region" description="Helical" evidence="9">
    <location>
        <begin position="317"/>
        <end position="336"/>
    </location>
</feature>
<dbReference type="Pfam" id="PF02378">
    <property type="entry name" value="PTS_EIIC"/>
    <property type="match status" value="1"/>
</dbReference>
<feature type="transmembrane region" description="Helical" evidence="9">
    <location>
        <begin position="210"/>
        <end position="234"/>
    </location>
</feature>
<feature type="transmembrane region" description="Helical" evidence="9">
    <location>
        <begin position="12"/>
        <end position="34"/>
    </location>
</feature>
<evidence type="ECO:0000256" key="2">
    <source>
        <dbReference type="ARBA" id="ARBA00022448"/>
    </source>
</evidence>
<keyword evidence="5" id="KW-0598">Phosphotransferase system</keyword>
<dbReference type="PROSITE" id="PS51104">
    <property type="entry name" value="PTS_EIIC_TYPE_2"/>
    <property type="match status" value="1"/>
</dbReference>
<dbReference type="KEGG" id="arf:AR1Y2_3032"/>
<dbReference type="InterPro" id="IPR050864">
    <property type="entry name" value="Bacterial_PTS_Sugar_Transport"/>
</dbReference>
<evidence type="ECO:0000256" key="6">
    <source>
        <dbReference type="ARBA" id="ARBA00022692"/>
    </source>
</evidence>
<evidence type="ECO:0000259" key="10">
    <source>
        <dbReference type="PROSITE" id="PS51104"/>
    </source>
</evidence>
<dbReference type="AlphaFoldDB" id="A0A4P8IGF0"/>
<feature type="transmembrane region" description="Helical" evidence="9">
    <location>
        <begin position="171"/>
        <end position="190"/>
    </location>
</feature>
<dbReference type="OrthoDB" id="9782569at2"/>
<accession>A0A4P8IGF0</accession>
<dbReference type="InterPro" id="IPR006327">
    <property type="entry name" value="PTS_IIC_fruc"/>
</dbReference>